<dbReference type="AlphaFoldDB" id="A0A4P8J2E3"/>
<sequence length="414" mass="46911">MNRGNVACGETMDTSAVADQKGTETTLLDVRAYRLARVREQLRKNNCPAILLYDPVNIRYATDTSNMQIWTGRNPSRYVMVFADGRVIAWEFHSCEHVWDGLNLDLDLRSAVSWTFFNAGTEAERRVDVWGAEIVDVLSQRAPNELRLAVDRLDPLGAAYLTQHGLNLVDGQAMMEMARAVKSSGELVLMGESLRACEKGIERMHRELRPGMTEQDLWANLHYENIRHGGEWIETRLLASGDRTNPWMHECSSRVLQHGELLAFDTDMVGPNGYCSDISRTWTVGHTQPSDEQRKLYERAYSQVHFNMDLLRPGMAFREFSERAWKIPERYLKNRYSCVAHGIGMVDEYPNIAHQVDWEGGGYDGRFEVGMTLCVESYIGAEGGNQGVKLEQQVVLTESGCVPLTSCGFETDWL</sequence>
<name>A0A4P8J2E3_9BURK</name>
<dbReference type="PANTHER" id="PTHR46112">
    <property type="entry name" value="AMINOPEPTIDASE"/>
    <property type="match status" value="1"/>
</dbReference>
<dbReference type="Gene3D" id="3.90.230.10">
    <property type="entry name" value="Creatinase/methionine aminopeptidase superfamily"/>
    <property type="match status" value="1"/>
</dbReference>
<keyword evidence="2" id="KW-0031">Aminopeptidase</keyword>
<keyword evidence="2" id="KW-0645">Protease</keyword>
<organism evidence="2 3">
    <name type="scientific">Trinickia violacea</name>
    <dbReference type="NCBI Taxonomy" id="2571746"/>
    <lineage>
        <taxon>Bacteria</taxon>
        <taxon>Pseudomonadati</taxon>
        <taxon>Pseudomonadota</taxon>
        <taxon>Betaproteobacteria</taxon>
        <taxon>Burkholderiales</taxon>
        <taxon>Burkholderiaceae</taxon>
        <taxon>Trinickia</taxon>
    </lineage>
</organism>
<keyword evidence="2" id="KW-0378">Hydrolase</keyword>
<dbReference type="OrthoDB" id="9803194at2"/>
<dbReference type="Pfam" id="PF00557">
    <property type="entry name" value="Peptidase_M24"/>
    <property type="match status" value="1"/>
</dbReference>
<dbReference type="InterPro" id="IPR000994">
    <property type="entry name" value="Pept_M24"/>
</dbReference>
<dbReference type="SUPFAM" id="SSF53092">
    <property type="entry name" value="Creatinase/prolidase N-terminal domain"/>
    <property type="match status" value="1"/>
</dbReference>
<dbReference type="Proteomes" id="UP000298656">
    <property type="component" value="Chromosome 2"/>
</dbReference>
<protein>
    <submittedName>
        <fullName evidence="2">Aminopeptidase P family protein</fullName>
    </submittedName>
</protein>
<dbReference type="EMBL" id="CP040078">
    <property type="protein sequence ID" value="QCP54243.1"/>
    <property type="molecule type" value="Genomic_DNA"/>
</dbReference>
<evidence type="ECO:0000313" key="2">
    <source>
        <dbReference type="EMBL" id="QCP54243.1"/>
    </source>
</evidence>
<proteinExistence type="predicted"/>
<dbReference type="GO" id="GO:0004177">
    <property type="term" value="F:aminopeptidase activity"/>
    <property type="evidence" value="ECO:0007669"/>
    <property type="project" value="UniProtKB-KW"/>
</dbReference>
<reference evidence="2 3" key="1">
    <citation type="submission" date="2019-05" db="EMBL/GenBank/DDBJ databases">
        <title>Burkholderia sp. DHOD12, isolated from subtropical forest soil.</title>
        <authorList>
            <person name="Gao Z.-H."/>
            <person name="Qiu L.-H."/>
        </authorList>
    </citation>
    <scope>NUCLEOTIDE SEQUENCE [LARGE SCALE GENOMIC DNA]</scope>
    <source>
        <strain evidence="2 3">DHOD12</strain>
    </source>
</reference>
<evidence type="ECO:0000259" key="1">
    <source>
        <dbReference type="Pfam" id="PF00557"/>
    </source>
</evidence>
<dbReference type="InterPro" id="IPR029149">
    <property type="entry name" value="Creatin/AminoP/Spt16_N"/>
</dbReference>
<dbReference type="SUPFAM" id="SSF55920">
    <property type="entry name" value="Creatinase/aminopeptidase"/>
    <property type="match status" value="1"/>
</dbReference>
<dbReference type="CDD" id="cd01066">
    <property type="entry name" value="APP_MetAP"/>
    <property type="match status" value="1"/>
</dbReference>
<dbReference type="InterPro" id="IPR036005">
    <property type="entry name" value="Creatinase/aminopeptidase-like"/>
</dbReference>
<dbReference type="Gene3D" id="3.40.350.10">
    <property type="entry name" value="Creatinase/prolidase N-terminal domain"/>
    <property type="match status" value="1"/>
</dbReference>
<dbReference type="PANTHER" id="PTHR46112:SF2">
    <property type="entry name" value="XAA-PRO AMINOPEPTIDASE P-RELATED"/>
    <property type="match status" value="1"/>
</dbReference>
<gene>
    <name evidence="2" type="ORF">FAZ95_35335</name>
</gene>
<dbReference type="KEGG" id="tvl:FAZ95_35335"/>
<evidence type="ECO:0000313" key="3">
    <source>
        <dbReference type="Proteomes" id="UP000298656"/>
    </source>
</evidence>
<feature type="domain" description="Peptidase M24" evidence="1">
    <location>
        <begin position="190"/>
        <end position="398"/>
    </location>
</feature>
<dbReference type="InterPro" id="IPR050659">
    <property type="entry name" value="Peptidase_M24B"/>
</dbReference>
<keyword evidence="3" id="KW-1185">Reference proteome</keyword>
<accession>A0A4P8J2E3</accession>